<sequence>MEQFRQVGEVLGSLKALMILQDDTLINKNQCCLLLDAFSSAFATIAEEIKENLKLEERNNKWKPLEEPLREIYRVFKEGELYVKRCLDSKDWWGKAICLHQNKDAIEFHIHNLLSTFPAVIEAIETAGEISGLDQEVMQKRRVMLAKKYDRGWNDPKLFLWRFGKQYLVTQQIWSQIENAVKEDGWLLADAIKQKRKTGSLTKTEQRLAELLLKKLNGVNSVNGKLPLSSILTGAEDYQLRRRLGGGTQYKEIHWLGENFALRQFSGDIEALGPEINKLLALSHPNIVQFLSGFYDEEKKELFLLMDLMTKDLHSQIKENSSPRRRVLLPIPIMVDIMLQIARGMEFLHSQKVYAGELNPTNVFLKPRKCTEGYFHVKVSGFGLTSVENHPAKHASPEHYEIDTHIWYAPEVLADLDQPGKTPALKYTEKADVYSFGMVCFELLSGKLPFEDGHLHGEQMIKNVRAGERPLFPSILPKCLVNLTKRCWHTDPNNRPSFSSICRVLRYIKKSLAMNPYIGQPSIPLPLSDYFDLEAAFLKKSLGELASDVPPVAEVPFQMFSYKLVEKEKTFSGIKFKNVDGSSDSPSNGNDSPVSAVEDPASPGDDPGCEPRKAVCFDMKSVCFERNIPSDLRSVMSEPPEKNIGKKPAAPAATGVKIRRTKTLGSLSKPKPPTPPKPMQTPRRKVPAWNSPANSLKISRENRTTFSISQSSPRRTRAPATSTRS</sequence>
<dbReference type="FunFam" id="1.10.510.10:FF:000778">
    <property type="entry name" value="Kinase family protein"/>
    <property type="match status" value="1"/>
</dbReference>
<evidence type="ECO:0000256" key="1">
    <source>
        <dbReference type="SAM" id="MobiDB-lite"/>
    </source>
</evidence>
<evidence type="ECO:0000313" key="3">
    <source>
        <dbReference type="EMBL" id="KAJ4823814.1"/>
    </source>
</evidence>
<dbReference type="PROSITE" id="PS50011">
    <property type="entry name" value="PROTEIN_KINASE_DOM"/>
    <property type="match status" value="1"/>
</dbReference>
<dbReference type="Gene3D" id="1.10.510.10">
    <property type="entry name" value="Transferase(Phosphotransferase) domain 1"/>
    <property type="match status" value="1"/>
</dbReference>
<feature type="compositionally biased region" description="Pro residues" evidence="1">
    <location>
        <begin position="670"/>
        <end position="679"/>
    </location>
</feature>
<dbReference type="SUPFAM" id="SSF56112">
    <property type="entry name" value="Protein kinase-like (PK-like)"/>
    <property type="match status" value="1"/>
</dbReference>
<reference evidence="3" key="2">
    <citation type="journal article" date="2023" name="Plants (Basel)">
        <title>Annotation of the Turnera subulata (Passifloraceae) Draft Genome Reveals the S-Locus Evolved after the Divergence of Turneroideae from Passifloroideae in a Stepwise Manner.</title>
        <authorList>
            <person name="Henning P.M."/>
            <person name="Roalson E.H."/>
            <person name="Mir W."/>
            <person name="McCubbin A.G."/>
            <person name="Shore J.S."/>
        </authorList>
    </citation>
    <scope>NUCLEOTIDE SEQUENCE</scope>
    <source>
        <strain evidence="3">F60SS</strain>
    </source>
</reference>
<dbReference type="InterPro" id="IPR001245">
    <property type="entry name" value="Ser-Thr/Tyr_kinase_cat_dom"/>
</dbReference>
<gene>
    <name evidence="3" type="ORF">Tsubulata_005661</name>
</gene>
<feature type="domain" description="Protein kinase" evidence="2">
    <location>
        <begin position="238"/>
        <end position="518"/>
    </location>
</feature>
<proteinExistence type="predicted"/>
<evidence type="ECO:0000313" key="4">
    <source>
        <dbReference type="Proteomes" id="UP001141552"/>
    </source>
</evidence>
<dbReference type="Pfam" id="PF06760">
    <property type="entry name" value="DUF1221"/>
    <property type="match status" value="1"/>
</dbReference>
<dbReference type="InterPro" id="IPR011009">
    <property type="entry name" value="Kinase-like_dom_sf"/>
</dbReference>
<dbReference type="PANTHER" id="PTHR44329">
    <property type="entry name" value="SERINE/THREONINE-PROTEIN KINASE TNNI3K-RELATED"/>
    <property type="match status" value="1"/>
</dbReference>
<dbReference type="Pfam" id="PF07714">
    <property type="entry name" value="PK_Tyr_Ser-Thr"/>
    <property type="match status" value="1"/>
</dbReference>
<dbReference type="Proteomes" id="UP001141552">
    <property type="component" value="Unassembled WGS sequence"/>
</dbReference>
<evidence type="ECO:0000259" key="2">
    <source>
        <dbReference type="PROSITE" id="PS50011"/>
    </source>
</evidence>
<name>A0A9Q0J0I7_9ROSI</name>
<feature type="region of interest" description="Disordered" evidence="1">
    <location>
        <begin position="633"/>
        <end position="725"/>
    </location>
</feature>
<feature type="compositionally biased region" description="Low complexity" evidence="1">
    <location>
        <begin position="579"/>
        <end position="595"/>
    </location>
</feature>
<dbReference type="EMBL" id="JAKUCV010007354">
    <property type="protein sequence ID" value="KAJ4823814.1"/>
    <property type="molecule type" value="Genomic_DNA"/>
</dbReference>
<organism evidence="3 4">
    <name type="scientific">Turnera subulata</name>
    <dbReference type="NCBI Taxonomy" id="218843"/>
    <lineage>
        <taxon>Eukaryota</taxon>
        <taxon>Viridiplantae</taxon>
        <taxon>Streptophyta</taxon>
        <taxon>Embryophyta</taxon>
        <taxon>Tracheophyta</taxon>
        <taxon>Spermatophyta</taxon>
        <taxon>Magnoliopsida</taxon>
        <taxon>eudicotyledons</taxon>
        <taxon>Gunneridae</taxon>
        <taxon>Pentapetalae</taxon>
        <taxon>rosids</taxon>
        <taxon>fabids</taxon>
        <taxon>Malpighiales</taxon>
        <taxon>Passifloraceae</taxon>
        <taxon>Turnera</taxon>
    </lineage>
</organism>
<accession>A0A9Q0J0I7</accession>
<dbReference type="PANTHER" id="PTHR44329:SF260">
    <property type="entry name" value="PROTEIN KINASE DOMAIN-CONTAINING PROTEIN"/>
    <property type="match status" value="1"/>
</dbReference>
<keyword evidence="4" id="KW-1185">Reference proteome</keyword>
<dbReference type="GO" id="GO:0005524">
    <property type="term" value="F:ATP binding"/>
    <property type="evidence" value="ECO:0007669"/>
    <property type="project" value="InterPro"/>
</dbReference>
<dbReference type="AlphaFoldDB" id="A0A9Q0J0I7"/>
<dbReference type="InterPro" id="IPR000719">
    <property type="entry name" value="Prot_kinase_dom"/>
</dbReference>
<protein>
    <recommendedName>
        <fullName evidence="2">Protein kinase domain-containing protein</fullName>
    </recommendedName>
</protein>
<dbReference type="InterPro" id="IPR010632">
    <property type="entry name" value="DUF1221"/>
</dbReference>
<dbReference type="OrthoDB" id="4062651at2759"/>
<comment type="caution">
    <text evidence="3">The sequence shown here is derived from an EMBL/GenBank/DDBJ whole genome shotgun (WGS) entry which is preliminary data.</text>
</comment>
<dbReference type="GO" id="GO:0004674">
    <property type="term" value="F:protein serine/threonine kinase activity"/>
    <property type="evidence" value="ECO:0007669"/>
    <property type="project" value="TreeGrafter"/>
</dbReference>
<reference evidence="3" key="1">
    <citation type="submission" date="2022-02" db="EMBL/GenBank/DDBJ databases">
        <authorList>
            <person name="Henning P.M."/>
            <person name="McCubbin A.G."/>
            <person name="Shore J.S."/>
        </authorList>
    </citation>
    <scope>NUCLEOTIDE SEQUENCE</scope>
    <source>
        <strain evidence="3">F60SS</strain>
        <tissue evidence="3">Leaves</tissue>
    </source>
</reference>
<feature type="region of interest" description="Disordered" evidence="1">
    <location>
        <begin position="576"/>
        <end position="609"/>
    </location>
</feature>
<dbReference type="InterPro" id="IPR051681">
    <property type="entry name" value="Ser/Thr_Kinases-Pseudokinases"/>
</dbReference>